<organism evidence="2 3">
    <name type="scientific">Aspergillus hiratsukae</name>
    <dbReference type="NCBI Taxonomy" id="1194566"/>
    <lineage>
        <taxon>Eukaryota</taxon>
        <taxon>Fungi</taxon>
        <taxon>Dikarya</taxon>
        <taxon>Ascomycota</taxon>
        <taxon>Pezizomycotina</taxon>
        <taxon>Eurotiomycetes</taxon>
        <taxon>Eurotiomycetidae</taxon>
        <taxon>Eurotiales</taxon>
        <taxon>Aspergillaceae</taxon>
        <taxon>Aspergillus</taxon>
        <taxon>Aspergillus subgen. Fumigati</taxon>
    </lineage>
</organism>
<evidence type="ECO:0000256" key="1">
    <source>
        <dbReference type="SAM" id="MobiDB-lite"/>
    </source>
</evidence>
<reference evidence="2" key="1">
    <citation type="submission" date="2020-06" db="EMBL/GenBank/DDBJ databases">
        <title>Draft genome sequences of strains closely related to Aspergillus parafelis and Aspergillus hiratsukae.</title>
        <authorList>
            <person name="Dos Santos R.A.C."/>
            <person name="Rivero-Menendez O."/>
            <person name="Steenwyk J.L."/>
            <person name="Mead M.E."/>
            <person name="Goldman G.H."/>
            <person name="Alastruey-Izquierdo A."/>
            <person name="Rokas A."/>
        </authorList>
    </citation>
    <scope>NUCLEOTIDE SEQUENCE</scope>
    <source>
        <strain evidence="2">CNM-CM6106</strain>
    </source>
</reference>
<dbReference type="AlphaFoldDB" id="A0A8H6Q8M6"/>
<sequence>MYNRPEIIPLRAHPPRYTPRGRRRSRSRRFTPAAAPDPGTQRGNHSRGVRARDADPDCLRLVLGGDFQDVEWDGCPCQTEELGEGGGQVGFCG</sequence>
<dbReference type="Proteomes" id="UP000662466">
    <property type="component" value="Unassembled WGS sequence"/>
</dbReference>
<protein>
    <submittedName>
        <fullName evidence="2">Uncharacterized protein</fullName>
    </submittedName>
</protein>
<feature type="compositionally biased region" description="Basic residues" evidence="1">
    <location>
        <begin position="19"/>
        <end position="29"/>
    </location>
</feature>
<evidence type="ECO:0000313" key="3">
    <source>
        <dbReference type="Proteomes" id="UP000662466"/>
    </source>
</evidence>
<gene>
    <name evidence="2" type="ORF">CNMCM6106_004129</name>
</gene>
<evidence type="ECO:0000313" key="2">
    <source>
        <dbReference type="EMBL" id="KAF7169156.1"/>
    </source>
</evidence>
<accession>A0A8H6Q8M6</accession>
<proteinExistence type="predicted"/>
<comment type="caution">
    <text evidence="2">The sequence shown here is derived from an EMBL/GenBank/DDBJ whole genome shotgun (WGS) entry which is preliminary data.</text>
</comment>
<dbReference type="EMBL" id="JACBAF010002050">
    <property type="protein sequence ID" value="KAF7169156.1"/>
    <property type="molecule type" value="Genomic_DNA"/>
</dbReference>
<feature type="region of interest" description="Disordered" evidence="1">
    <location>
        <begin position="1"/>
        <end position="51"/>
    </location>
</feature>
<name>A0A8H6Q8M6_9EURO</name>